<sequence length="148" mass="17161">MASNEKQSFSMEPDPFDEIFLSEEKAERAGYEEGYEAGRKKGLSDGYDIGYKEGEGIGEEIGFYLGFGSTWVSLLRQEEETKRKDREKITKVLLSFVECVKEFPVLEVELKDYMEKLKQIRAQYRQILSILKLKMETETTEGKKSLNF</sequence>
<dbReference type="OMA" id="FKQVCSM"/>
<dbReference type="PANTHER" id="PTHR28532">
    <property type="entry name" value="GEO13458P1"/>
    <property type="match status" value="1"/>
</dbReference>
<dbReference type="InParanoid" id="A0A1X7VMQ4"/>
<accession>A0A1X7VMQ4</accession>
<dbReference type="STRING" id="400682.A0A1X7VMQ4"/>
<dbReference type="AlphaFoldDB" id="A0A1X7VMQ4"/>
<proteinExistence type="predicted"/>
<reference evidence="2" key="1">
    <citation type="journal article" date="2010" name="Nature">
        <title>The Amphimedon queenslandica genome and the evolution of animal complexity.</title>
        <authorList>
            <person name="Srivastava M."/>
            <person name="Simakov O."/>
            <person name="Chapman J."/>
            <person name="Fahey B."/>
            <person name="Gauthier M.E."/>
            <person name="Mitros T."/>
            <person name="Richards G.S."/>
            <person name="Conaco C."/>
            <person name="Dacre M."/>
            <person name="Hellsten U."/>
            <person name="Larroux C."/>
            <person name="Putnam N.H."/>
            <person name="Stanke M."/>
            <person name="Adamska M."/>
            <person name="Darling A."/>
            <person name="Degnan S.M."/>
            <person name="Oakley T.H."/>
            <person name="Plachetzki D.C."/>
            <person name="Zhai Y."/>
            <person name="Adamski M."/>
            <person name="Calcino A."/>
            <person name="Cummins S.F."/>
            <person name="Goodstein D.M."/>
            <person name="Harris C."/>
            <person name="Jackson D.J."/>
            <person name="Leys S.P."/>
            <person name="Shu S."/>
            <person name="Woodcroft B.J."/>
            <person name="Vervoort M."/>
            <person name="Kosik K.S."/>
            <person name="Manning G."/>
            <person name="Degnan B.M."/>
            <person name="Rokhsar D.S."/>
        </authorList>
    </citation>
    <scope>NUCLEOTIDE SEQUENCE [LARGE SCALE GENOMIC DNA]</scope>
</reference>
<keyword evidence="2" id="KW-1185">Reference proteome</keyword>
<protein>
    <recommendedName>
        <fullName evidence="3">Essential protein Yae1 N-terminal domain-containing protein</fullName>
    </recommendedName>
</protein>
<reference evidence="1" key="2">
    <citation type="submission" date="2017-05" db="UniProtKB">
        <authorList>
            <consortium name="EnsemblMetazoa"/>
        </authorList>
    </citation>
    <scope>IDENTIFICATION</scope>
</reference>
<dbReference type="EnsemblMetazoa" id="Aqu2.1.41120_001">
    <property type="protein sequence ID" value="Aqu2.1.41120_001"/>
    <property type="gene ID" value="Aqu2.1.41120"/>
</dbReference>
<gene>
    <name evidence="1" type="primary">105316554</name>
</gene>
<organism evidence="1">
    <name type="scientific">Amphimedon queenslandica</name>
    <name type="common">Sponge</name>
    <dbReference type="NCBI Taxonomy" id="400682"/>
    <lineage>
        <taxon>Eukaryota</taxon>
        <taxon>Metazoa</taxon>
        <taxon>Porifera</taxon>
        <taxon>Demospongiae</taxon>
        <taxon>Heteroscleromorpha</taxon>
        <taxon>Haplosclerida</taxon>
        <taxon>Niphatidae</taxon>
        <taxon>Amphimedon</taxon>
    </lineage>
</organism>
<evidence type="ECO:0008006" key="3">
    <source>
        <dbReference type="Google" id="ProtNLM"/>
    </source>
</evidence>
<dbReference type="eggNOG" id="KOG4595">
    <property type="taxonomic scope" value="Eukaryota"/>
</dbReference>
<dbReference type="PANTHER" id="PTHR28532:SF1">
    <property type="entry name" value="ORAL CANCER OVEREXPRESSED 1"/>
    <property type="match status" value="1"/>
</dbReference>
<dbReference type="InterPro" id="IPR052436">
    <property type="entry name" value="LTO1_adapter"/>
</dbReference>
<dbReference type="EnsemblMetazoa" id="XM_020008683.1">
    <property type="protein sequence ID" value="XP_019864242.1"/>
    <property type="gene ID" value="LOC105316554"/>
</dbReference>
<dbReference type="Proteomes" id="UP000007879">
    <property type="component" value="Unassembled WGS sequence"/>
</dbReference>
<evidence type="ECO:0000313" key="1">
    <source>
        <dbReference type="EnsemblMetazoa" id="Aqu2.1.41120_001"/>
    </source>
</evidence>
<evidence type="ECO:0000313" key="2">
    <source>
        <dbReference type="Proteomes" id="UP000007879"/>
    </source>
</evidence>
<name>A0A1X7VMQ4_AMPQE</name>